<dbReference type="GO" id="GO:0003755">
    <property type="term" value="F:peptidyl-prolyl cis-trans isomerase activity"/>
    <property type="evidence" value="ECO:0007669"/>
    <property type="project" value="InterPro"/>
</dbReference>
<dbReference type="Proteomes" id="UP000093080">
    <property type="component" value="Unassembled WGS sequence"/>
</dbReference>
<dbReference type="Gene3D" id="1.10.4030.10">
    <property type="entry name" value="Porin chaperone SurA, peptide-binding domain"/>
    <property type="match status" value="1"/>
</dbReference>
<proteinExistence type="predicted"/>
<comment type="caution">
    <text evidence="1">The sequence shown here is derived from an EMBL/GenBank/DDBJ whole genome shotgun (WGS) entry which is preliminary data.</text>
</comment>
<sequence>MDRSSHKTTVKDYVIRVNGKLITASELAQQLNQQPALLGGSTNYVESLITRELLIQEAKRLKIDQEEPFRRALKNFYEQSLIKILIDRKMRSISYTPTQEEIRAYRNLIGRKVTFTLTKVGTSQNDSSAKDVVGKNTSNQVSDLFDNLALPLRISLLSLKPGEKSGVLNIMGGRYIIELKQVGPPTQADDNVTDEEIATIITEFRREQIFREWLDELRKKAKVEIHTKNIEIEKP</sequence>
<protein>
    <recommendedName>
        <fullName evidence="3">PpiC domain-containing protein</fullName>
    </recommendedName>
</protein>
<dbReference type="PANTHER" id="PTHR47245">
    <property type="entry name" value="PEPTIDYLPROLYL ISOMERASE"/>
    <property type="match status" value="1"/>
</dbReference>
<dbReference type="Gene3D" id="3.10.50.40">
    <property type="match status" value="1"/>
</dbReference>
<accession>A0A1B9F7A3</accession>
<evidence type="ECO:0000313" key="1">
    <source>
        <dbReference type="EMBL" id="OCC15641.1"/>
    </source>
</evidence>
<dbReference type="InterPro" id="IPR050245">
    <property type="entry name" value="PrsA_foldase"/>
</dbReference>
<gene>
    <name evidence="1" type="ORF">DBT_0992</name>
</gene>
<dbReference type="InterPro" id="IPR027304">
    <property type="entry name" value="Trigger_fact/SurA_dom_sf"/>
</dbReference>
<evidence type="ECO:0008006" key="3">
    <source>
        <dbReference type="Google" id="ProtNLM"/>
    </source>
</evidence>
<dbReference type="SUPFAM" id="SSF109998">
    <property type="entry name" value="Triger factor/SurA peptide-binding domain-like"/>
    <property type="match status" value="1"/>
</dbReference>
<keyword evidence="2" id="KW-1185">Reference proteome</keyword>
<organism evidence="1 2">
    <name type="scientific">Dissulfuribacter thermophilus</name>
    <dbReference type="NCBI Taxonomy" id="1156395"/>
    <lineage>
        <taxon>Bacteria</taxon>
        <taxon>Pseudomonadati</taxon>
        <taxon>Thermodesulfobacteriota</taxon>
        <taxon>Dissulfuribacteria</taxon>
        <taxon>Dissulfuribacterales</taxon>
        <taxon>Dissulfuribacteraceae</taxon>
        <taxon>Dissulfuribacter</taxon>
    </lineage>
</organism>
<dbReference type="InterPro" id="IPR046357">
    <property type="entry name" value="PPIase_dom_sf"/>
</dbReference>
<dbReference type="STRING" id="1156395.DBT_0992"/>
<dbReference type="EMBL" id="MAGO01000004">
    <property type="protein sequence ID" value="OCC15641.1"/>
    <property type="molecule type" value="Genomic_DNA"/>
</dbReference>
<reference evidence="1 2" key="1">
    <citation type="submission" date="2016-06" db="EMBL/GenBank/DDBJ databases">
        <title>Respiratory ammonification of nitrate coupled to the oxidation of elemental sulfur in deep-sea autotrophic thermophilic bacteria.</title>
        <authorList>
            <person name="Slobodkina G.B."/>
            <person name="Mardanov A.V."/>
            <person name="Ravin N.V."/>
            <person name="Frolova A.A."/>
            <person name="Viryasiv M.B."/>
            <person name="Chernyh N.A."/>
            <person name="Bonch-Osmolovskaya E.A."/>
            <person name="Slobodkin A.I."/>
        </authorList>
    </citation>
    <scope>NUCLEOTIDE SEQUENCE [LARGE SCALE GENOMIC DNA]</scope>
    <source>
        <strain evidence="1 2">S69</strain>
    </source>
</reference>
<dbReference type="PANTHER" id="PTHR47245:SF2">
    <property type="entry name" value="PEPTIDYL-PROLYL CIS-TRANS ISOMERASE HP_0175-RELATED"/>
    <property type="match status" value="1"/>
</dbReference>
<name>A0A1B9F7A3_9BACT</name>
<evidence type="ECO:0000313" key="2">
    <source>
        <dbReference type="Proteomes" id="UP000093080"/>
    </source>
</evidence>
<dbReference type="AlphaFoldDB" id="A0A1B9F7A3"/>